<sequence>MPELEINAERITRHANMIEYLSALYDVPLYQRGDTRYPVYVQEPDSSQITDIDSVCGPMPTEPKPQPFEIYNHAHLSNLQNSGRNLFNGVTYALRRIRTRPLQIEAYIGRYFDMLATCDALKRELYDAAYRRYIRLPLRAQYHRSMGPVESLTNGMGRSAAIGGATLVVFNRQGTYQAMLAQRSRQNATDPGFYHTVPAFIYQPRQVPFHADEWRISYHIYREYLEELFGMPEVNDSAPYDHFYQHPALLDLQAMLANGEAGLYLTGIVHDLTMLRPEITALLLIHDEAWYERVTAPDSPIPLNAHAETDDGQLLTFPIEQDERIYEAVPNPHLSMPPQGAVAMWLGIEMARKQIQAYKAKNA</sequence>
<accession>A0A7S8E8H2</accession>
<organism evidence="1 2">
    <name type="scientific">Phototrophicus methaneseepsis</name>
    <dbReference type="NCBI Taxonomy" id="2710758"/>
    <lineage>
        <taxon>Bacteria</taxon>
        <taxon>Bacillati</taxon>
        <taxon>Chloroflexota</taxon>
        <taxon>Candidatus Thermofontia</taxon>
        <taxon>Phototrophicales</taxon>
        <taxon>Phototrophicaceae</taxon>
        <taxon>Phototrophicus</taxon>
    </lineage>
</organism>
<protein>
    <submittedName>
        <fullName evidence="1">Uncharacterized protein</fullName>
    </submittedName>
</protein>
<evidence type="ECO:0000313" key="2">
    <source>
        <dbReference type="Proteomes" id="UP000594468"/>
    </source>
</evidence>
<dbReference type="AlphaFoldDB" id="A0A7S8E8H2"/>
<proteinExistence type="predicted"/>
<keyword evidence="2" id="KW-1185">Reference proteome</keyword>
<dbReference type="RefSeq" id="WP_195170414.1">
    <property type="nucleotide sequence ID" value="NZ_CP062983.1"/>
</dbReference>
<dbReference type="Proteomes" id="UP000594468">
    <property type="component" value="Chromosome"/>
</dbReference>
<reference evidence="1 2" key="1">
    <citation type="submission" date="2020-02" db="EMBL/GenBank/DDBJ databases">
        <authorList>
            <person name="Zheng R.K."/>
            <person name="Sun C.M."/>
        </authorList>
    </citation>
    <scope>NUCLEOTIDE SEQUENCE [LARGE SCALE GENOMIC DNA]</scope>
    <source>
        <strain evidence="2">rifampicinis</strain>
    </source>
</reference>
<dbReference type="EMBL" id="CP062983">
    <property type="protein sequence ID" value="QPC82345.1"/>
    <property type="molecule type" value="Genomic_DNA"/>
</dbReference>
<gene>
    <name evidence="1" type="ORF">G4Y79_22105</name>
</gene>
<name>A0A7S8E8H2_9CHLR</name>
<evidence type="ECO:0000313" key="1">
    <source>
        <dbReference type="EMBL" id="QPC82345.1"/>
    </source>
</evidence>
<dbReference type="KEGG" id="pmet:G4Y79_22105"/>